<proteinExistence type="predicted"/>
<name>A0ABY6IRW8_9HYPH</name>
<dbReference type="RefSeq" id="WP_264226727.1">
    <property type="nucleotide sequence ID" value="NZ_CP107716.1"/>
</dbReference>
<dbReference type="PANTHER" id="PTHR37418:SF2">
    <property type="entry name" value="3-KETO-5-AMINOHEXANOATE CLEAVAGE ENZYME"/>
    <property type="match status" value="1"/>
</dbReference>
<dbReference type="PANTHER" id="PTHR37418">
    <property type="entry name" value="3-KETO-5-AMINOHEXANOATE CLEAVAGE ENZYME-RELATED"/>
    <property type="match status" value="1"/>
</dbReference>
<evidence type="ECO:0000256" key="1">
    <source>
        <dbReference type="ARBA" id="ARBA00001947"/>
    </source>
</evidence>
<dbReference type="InterPro" id="IPR008567">
    <property type="entry name" value="BKACE"/>
</dbReference>
<protein>
    <submittedName>
        <fullName evidence="5">3-keto-5-aminohexanoate cleavage protein</fullName>
    </submittedName>
</protein>
<organism evidence="5 6">
    <name type="scientific">Pelagibacterium flavum</name>
    <dbReference type="NCBI Taxonomy" id="2984530"/>
    <lineage>
        <taxon>Bacteria</taxon>
        <taxon>Pseudomonadati</taxon>
        <taxon>Pseudomonadota</taxon>
        <taxon>Alphaproteobacteria</taxon>
        <taxon>Hyphomicrobiales</taxon>
        <taxon>Devosiaceae</taxon>
        <taxon>Pelagibacterium</taxon>
    </lineage>
</organism>
<sequence>MAEPVLIMVAPNGARRTKKDHPALPVSIAETARCAAECFATGAGAIHAHIRDEHGRHVLDPEGYKDLIAAIGREAGPDLAVQITTEAVGRYTPAQQRSLVNAVHPDAVSIAIREMLPDPEPYSEACDFYAWCRLEQIGVQHILYDLGDLERLLALRTSGALPDGPTAILMVLGRYADEHTSNPAELMAFAARLHEAGDADLIGMVCAFGKGERAALATALGLGLHARVGFENSIVDPHGRPIASNSISVAQVAGIAEVLGRSRVEGHRALEILGRTGHPSAAQ</sequence>
<dbReference type="Gene3D" id="3.20.20.70">
    <property type="entry name" value="Aldolase class I"/>
    <property type="match status" value="1"/>
</dbReference>
<dbReference type="EMBL" id="CP107716">
    <property type="protein sequence ID" value="UYQ73139.1"/>
    <property type="molecule type" value="Genomic_DNA"/>
</dbReference>
<accession>A0ABY6IRW8</accession>
<keyword evidence="2" id="KW-0808">Transferase</keyword>
<evidence type="ECO:0000256" key="4">
    <source>
        <dbReference type="ARBA" id="ARBA00022833"/>
    </source>
</evidence>
<keyword evidence="3" id="KW-0479">Metal-binding</keyword>
<evidence type="ECO:0000256" key="2">
    <source>
        <dbReference type="ARBA" id="ARBA00022679"/>
    </source>
</evidence>
<evidence type="ECO:0000313" key="6">
    <source>
        <dbReference type="Proteomes" id="UP001163882"/>
    </source>
</evidence>
<keyword evidence="4" id="KW-0862">Zinc</keyword>
<dbReference type="Proteomes" id="UP001163882">
    <property type="component" value="Chromosome"/>
</dbReference>
<comment type="cofactor">
    <cofactor evidence="1">
        <name>Zn(2+)</name>
        <dbReference type="ChEBI" id="CHEBI:29105"/>
    </cofactor>
</comment>
<dbReference type="InterPro" id="IPR013785">
    <property type="entry name" value="Aldolase_TIM"/>
</dbReference>
<reference evidence="5" key="1">
    <citation type="submission" date="2022-10" db="EMBL/GenBank/DDBJ databases">
        <title>YIM 151497 complete genome.</title>
        <authorList>
            <person name="Chen X."/>
        </authorList>
    </citation>
    <scope>NUCLEOTIDE SEQUENCE</scope>
    <source>
        <strain evidence="5">YIM 151497</strain>
    </source>
</reference>
<gene>
    <name evidence="5" type="ORF">OF122_05075</name>
</gene>
<evidence type="ECO:0000256" key="3">
    <source>
        <dbReference type="ARBA" id="ARBA00022723"/>
    </source>
</evidence>
<evidence type="ECO:0000313" key="5">
    <source>
        <dbReference type="EMBL" id="UYQ73139.1"/>
    </source>
</evidence>
<keyword evidence="6" id="KW-1185">Reference proteome</keyword>
<dbReference type="Pfam" id="PF05853">
    <property type="entry name" value="BKACE"/>
    <property type="match status" value="1"/>
</dbReference>